<feature type="signal peptide" evidence="8">
    <location>
        <begin position="1"/>
        <end position="20"/>
    </location>
</feature>
<evidence type="ECO:0000256" key="6">
    <source>
        <dbReference type="ARBA" id="ARBA00022837"/>
    </source>
</evidence>
<evidence type="ECO:0000256" key="3">
    <source>
        <dbReference type="ARBA" id="ARBA00022723"/>
    </source>
</evidence>
<dbReference type="Proteomes" id="UP000315344">
    <property type="component" value="Unassembled WGS sequence"/>
</dbReference>
<dbReference type="InterPro" id="IPR011118">
    <property type="entry name" value="Tannase/feruloyl_esterase"/>
</dbReference>
<evidence type="ECO:0000256" key="1">
    <source>
        <dbReference type="ARBA" id="ARBA00006249"/>
    </source>
</evidence>
<evidence type="ECO:0000256" key="5">
    <source>
        <dbReference type="ARBA" id="ARBA00022801"/>
    </source>
</evidence>
<evidence type="ECO:0000256" key="4">
    <source>
        <dbReference type="ARBA" id="ARBA00022729"/>
    </source>
</evidence>
<dbReference type="GO" id="GO:0046872">
    <property type="term" value="F:metal ion binding"/>
    <property type="evidence" value="ECO:0007669"/>
    <property type="project" value="UniProtKB-KW"/>
</dbReference>
<dbReference type="InterPro" id="IPR029058">
    <property type="entry name" value="AB_hydrolase_fold"/>
</dbReference>
<gene>
    <name evidence="9" type="ORF">DI616_13445</name>
</gene>
<dbReference type="Pfam" id="PF07519">
    <property type="entry name" value="Tannase"/>
    <property type="match status" value="1"/>
</dbReference>
<accession>A0A533I5A6</accession>
<evidence type="ECO:0000256" key="2">
    <source>
        <dbReference type="ARBA" id="ARBA00022487"/>
    </source>
</evidence>
<dbReference type="AlphaFoldDB" id="A0A533I5A6"/>
<proteinExistence type="inferred from homology"/>
<dbReference type="GO" id="GO:0052689">
    <property type="term" value="F:carboxylic ester hydrolase activity"/>
    <property type="evidence" value="ECO:0007669"/>
    <property type="project" value="UniProtKB-KW"/>
</dbReference>
<comment type="caution">
    <text evidence="9">The sequence shown here is derived from an EMBL/GenBank/DDBJ whole genome shotgun (WGS) entry which is preliminary data.</text>
</comment>
<dbReference type="EMBL" id="VAFL01000010">
    <property type="protein sequence ID" value="TKW65871.1"/>
    <property type="molecule type" value="Genomic_DNA"/>
</dbReference>
<dbReference type="Gene3D" id="3.40.50.1820">
    <property type="entry name" value="alpha/beta hydrolase"/>
    <property type="match status" value="1"/>
</dbReference>
<dbReference type="PANTHER" id="PTHR33938:SF15">
    <property type="entry name" value="FERULOYL ESTERASE B-RELATED"/>
    <property type="match status" value="1"/>
</dbReference>
<organism evidence="9 10">
    <name type="scientific">Paracoccus denitrificans</name>
    <dbReference type="NCBI Taxonomy" id="266"/>
    <lineage>
        <taxon>Bacteria</taxon>
        <taxon>Pseudomonadati</taxon>
        <taxon>Pseudomonadota</taxon>
        <taxon>Alphaproteobacteria</taxon>
        <taxon>Rhodobacterales</taxon>
        <taxon>Paracoccaceae</taxon>
        <taxon>Paracoccus</taxon>
    </lineage>
</organism>
<sequence length="519" mass="54867">MKAYYLGAAFLALATAPAIAQDTAPVTACAGLAGVAAFDTIVSRAEDMPAADGQPAYCLVQGVIEPRVGAGQRTYGTGFELRMPADWSGRFLFQGGGGWDGSIRPAEGIIDRSKPEDTALARGFAVVATDAGHSGDSATDGWFGIDMKAREDNGYNSVRLVTERAKALLSRYYGQDPHHSYFMGCSNGGRQGMVAAVRTPMEFDGVLSGAPAFDLTPSIIAWNWNTRALMDAAPTDAAGNPIVSQAFSDAELELVTQAALAACDADDGAEDGNIFRPADCGFDPAVLQCEGDKTDSCLSAEQVTALQKIQAGPSDSSGEVIYTGWPLANMDGPGGMRAWMLGDATGAEPNARGFSFSQGWMRTVGSTPPQPDFDAMDFDIDDRDFLMENAPVFAATDPDYQAFRDNGGKILWWHGNADPAFSVRHFLNWYQGTFQQANAGSEEFSRVFLVPGMHHCSGGAGPISFDGLTPLVEWVENGTAPDSLTASVPEGAEGTDRPLCAFPAYAQPDDAGQGFVCAE</sequence>
<evidence type="ECO:0000256" key="7">
    <source>
        <dbReference type="ARBA" id="ARBA00023157"/>
    </source>
</evidence>
<name>A0A533I5A6_PARDE</name>
<protein>
    <submittedName>
        <fullName evidence="9">Tannase/feruloyl esterase family alpha/beta hydrolase</fullName>
    </submittedName>
</protein>
<comment type="similarity">
    <text evidence="1">Belongs to the tannase family.</text>
</comment>
<dbReference type="PANTHER" id="PTHR33938">
    <property type="entry name" value="FERULOYL ESTERASE B-RELATED"/>
    <property type="match status" value="1"/>
</dbReference>
<evidence type="ECO:0000313" key="10">
    <source>
        <dbReference type="Proteomes" id="UP000315344"/>
    </source>
</evidence>
<dbReference type="SUPFAM" id="SSF53474">
    <property type="entry name" value="alpha/beta-Hydrolases"/>
    <property type="match status" value="1"/>
</dbReference>
<reference evidence="9 10" key="1">
    <citation type="journal article" date="2017" name="Nat. Commun.">
        <title>In situ click chemistry generation of cyclooxygenase-2 inhibitors.</title>
        <authorList>
            <person name="Bhardwaj A."/>
            <person name="Kaur J."/>
            <person name="Wuest M."/>
            <person name="Wuest F."/>
        </authorList>
    </citation>
    <scope>NUCLEOTIDE SEQUENCE [LARGE SCALE GENOMIC DNA]</scope>
    <source>
        <strain evidence="9">S2_012_000_R3_94</strain>
    </source>
</reference>
<keyword evidence="2" id="KW-0719">Serine esterase</keyword>
<keyword evidence="6" id="KW-0106">Calcium</keyword>
<evidence type="ECO:0000313" key="9">
    <source>
        <dbReference type="EMBL" id="TKW65871.1"/>
    </source>
</evidence>
<keyword evidence="7" id="KW-1015">Disulfide bond</keyword>
<keyword evidence="5 9" id="KW-0378">Hydrolase</keyword>
<evidence type="ECO:0000256" key="8">
    <source>
        <dbReference type="SAM" id="SignalP"/>
    </source>
</evidence>
<keyword evidence="4 8" id="KW-0732">Signal</keyword>
<feature type="chain" id="PRO_5021901221" evidence="8">
    <location>
        <begin position="21"/>
        <end position="519"/>
    </location>
</feature>
<keyword evidence="3" id="KW-0479">Metal-binding</keyword>